<dbReference type="SUPFAM" id="SSF110083">
    <property type="entry name" value="Peptidylarginine deiminase Pad4, middle domain"/>
    <property type="match status" value="1"/>
</dbReference>
<evidence type="ECO:0000259" key="2">
    <source>
        <dbReference type="Pfam" id="PF03068"/>
    </source>
</evidence>
<dbReference type="Proteomes" id="UP000722485">
    <property type="component" value="Unassembled WGS sequence"/>
</dbReference>
<proteinExistence type="predicted"/>
<dbReference type="InterPro" id="IPR013530">
    <property type="entry name" value="PAD_C"/>
</dbReference>
<dbReference type="EMBL" id="JAANBB010000008">
    <property type="protein sequence ID" value="KAF7557006.1"/>
    <property type="molecule type" value="Genomic_DNA"/>
</dbReference>
<organism evidence="3 4">
    <name type="scientific">Cylindrodendrum hubeiense</name>
    <dbReference type="NCBI Taxonomy" id="595255"/>
    <lineage>
        <taxon>Eukaryota</taxon>
        <taxon>Fungi</taxon>
        <taxon>Dikarya</taxon>
        <taxon>Ascomycota</taxon>
        <taxon>Pezizomycotina</taxon>
        <taxon>Sordariomycetes</taxon>
        <taxon>Hypocreomycetidae</taxon>
        <taxon>Hypocreales</taxon>
        <taxon>Nectriaceae</taxon>
        <taxon>Cylindrodendrum</taxon>
    </lineage>
</organism>
<dbReference type="SUPFAM" id="SSF55909">
    <property type="entry name" value="Pentein"/>
    <property type="match status" value="1"/>
</dbReference>
<evidence type="ECO:0000256" key="1">
    <source>
        <dbReference type="SAM" id="SignalP"/>
    </source>
</evidence>
<dbReference type="InterPro" id="IPR004303">
    <property type="entry name" value="PAD"/>
</dbReference>
<dbReference type="OrthoDB" id="5102063at2759"/>
<sequence>MWIFNSKTAVLALALCHTGQALKATILADTNRDGKIDIKGTSDVKGKATWTNERGALFLANIGDSNGRCAKSETFIKNKDNQDSGETYLDECNDATDNVQRNPKYLAPLRTLPYEKLGSSAKGSIRVTNATAAAKVRIFVKDGKKWTYVDEKHKFTAKELKRGLELGIDARDVRRPGGWDGKAVVEFTVTESYTKATDTVALRVAPVLTHHHAQLTERVFTTQDSWNNSQAKFVEDLVENVAKVGIEKPVFIFEGQDIWTQDFFEPGYTSIPGPSGPITLRIMIRSAQSYRFAGREVFERLRSKYVGAVQHPGSGASIDSMGNLETIPPYTHNGKSYPAGRVIMGQWNGDHPLMFSFLTAQESQAPLALDTEWLGVGHVDEFLQFLPADNKRGWVLLADDPRAGLQLLKKASAGGHGGTKALSRSRLPSEDASLCLPEQTIDEVLKLDRFAALNEMAATRIENNLKLLKKETGLTDKEIFRVPALFYLINGDGGWTCNSTTSSAEERDISGGPVSKVKSILEAAQPPGVARRQTFADQLVAFYPGAINSVVLTDSLVLAPNPWGPIINGVDIFAKAISAVYAQVNFNVTYQDDWFSHHTLQGEIHCGSNTWRNVDKKWW</sequence>
<evidence type="ECO:0000313" key="4">
    <source>
        <dbReference type="Proteomes" id="UP000722485"/>
    </source>
</evidence>
<dbReference type="GO" id="GO:0005509">
    <property type="term" value="F:calcium ion binding"/>
    <property type="evidence" value="ECO:0007669"/>
    <property type="project" value="InterPro"/>
</dbReference>
<feature type="chain" id="PRO_5040474622" description="Protein-arginine deiminase C-terminal domain-containing protein" evidence="1">
    <location>
        <begin position="22"/>
        <end position="619"/>
    </location>
</feature>
<dbReference type="InterPro" id="IPR036556">
    <property type="entry name" value="PAD_central_sf"/>
</dbReference>
<reference evidence="3" key="1">
    <citation type="submission" date="2020-03" db="EMBL/GenBank/DDBJ databases">
        <title>Draft Genome Sequence of Cylindrodendrum hubeiense.</title>
        <authorList>
            <person name="Buettner E."/>
            <person name="Kellner H."/>
        </authorList>
    </citation>
    <scope>NUCLEOTIDE SEQUENCE</scope>
    <source>
        <strain evidence="3">IHI 201604</strain>
    </source>
</reference>
<evidence type="ECO:0000313" key="3">
    <source>
        <dbReference type="EMBL" id="KAF7557006.1"/>
    </source>
</evidence>
<dbReference type="PANTHER" id="PTHR10837:SF8">
    <property type="entry name" value="PROTEIN-ARGININE DEIMINASE"/>
    <property type="match status" value="1"/>
</dbReference>
<feature type="signal peptide" evidence="1">
    <location>
        <begin position="1"/>
        <end position="21"/>
    </location>
</feature>
<keyword evidence="4" id="KW-1185">Reference proteome</keyword>
<name>A0A9P5LKI7_9HYPO</name>
<accession>A0A9P5LKI7</accession>
<protein>
    <recommendedName>
        <fullName evidence="2">Protein-arginine deiminase C-terminal domain-containing protein</fullName>
    </recommendedName>
</protein>
<dbReference type="AlphaFoldDB" id="A0A9P5LKI7"/>
<dbReference type="GO" id="GO:0004668">
    <property type="term" value="F:protein-arginine deiminase activity"/>
    <property type="evidence" value="ECO:0007669"/>
    <property type="project" value="InterPro"/>
</dbReference>
<dbReference type="Pfam" id="PF03068">
    <property type="entry name" value="PAD"/>
    <property type="match status" value="1"/>
</dbReference>
<keyword evidence="1" id="KW-0732">Signal</keyword>
<dbReference type="Gene3D" id="3.75.10.10">
    <property type="entry name" value="L-arginine/glycine Amidinotransferase, Chain A"/>
    <property type="match status" value="1"/>
</dbReference>
<dbReference type="GO" id="GO:0005737">
    <property type="term" value="C:cytoplasm"/>
    <property type="evidence" value="ECO:0007669"/>
    <property type="project" value="InterPro"/>
</dbReference>
<gene>
    <name evidence="3" type="ORF">G7Z17_g1007</name>
</gene>
<feature type="domain" description="Protein-arginine deiminase C-terminal" evidence="2">
    <location>
        <begin position="196"/>
        <end position="619"/>
    </location>
</feature>
<comment type="caution">
    <text evidence="3">The sequence shown here is derived from an EMBL/GenBank/DDBJ whole genome shotgun (WGS) entry which is preliminary data.</text>
</comment>
<dbReference type="PANTHER" id="PTHR10837">
    <property type="entry name" value="PEPTIDYLARGININE DEIMINASE"/>
    <property type="match status" value="1"/>
</dbReference>